<evidence type="ECO:0000256" key="3">
    <source>
        <dbReference type="ARBA" id="ARBA00023136"/>
    </source>
</evidence>
<dbReference type="EMBL" id="LXQA010017370">
    <property type="protein sequence ID" value="MCH89994.1"/>
    <property type="molecule type" value="Genomic_DNA"/>
</dbReference>
<evidence type="ECO:0000313" key="5">
    <source>
        <dbReference type="EMBL" id="MCH89994.1"/>
    </source>
</evidence>
<dbReference type="InterPro" id="IPR018108">
    <property type="entry name" value="MCP_transmembrane"/>
</dbReference>
<keyword evidence="3 4" id="KW-0472">Membrane</keyword>
<evidence type="ECO:0000313" key="6">
    <source>
        <dbReference type="Proteomes" id="UP000265520"/>
    </source>
</evidence>
<dbReference type="Proteomes" id="UP000265520">
    <property type="component" value="Unassembled WGS sequence"/>
</dbReference>
<dbReference type="PANTHER" id="PTHR46080">
    <property type="entry name" value="MITOCHONDRIAL SUBSTRATE CARRIER FAMILY PROTEIN J"/>
    <property type="match status" value="1"/>
</dbReference>
<organism evidence="5 6">
    <name type="scientific">Trifolium medium</name>
    <dbReference type="NCBI Taxonomy" id="97028"/>
    <lineage>
        <taxon>Eukaryota</taxon>
        <taxon>Viridiplantae</taxon>
        <taxon>Streptophyta</taxon>
        <taxon>Embryophyta</taxon>
        <taxon>Tracheophyta</taxon>
        <taxon>Spermatophyta</taxon>
        <taxon>Magnoliopsida</taxon>
        <taxon>eudicotyledons</taxon>
        <taxon>Gunneridae</taxon>
        <taxon>Pentapetalae</taxon>
        <taxon>rosids</taxon>
        <taxon>fabids</taxon>
        <taxon>Fabales</taxon>
        <taxon>Fabaceae</taxon>
        <taxon>Papilionoideae</taxon>
        <taxon>50 kb inversion clade</taxon>
        <taxon>NPAAA clade</taxon>
        <taxon>Hologalegina</taxon>
        <taxon>IRL clade</taxon>
        <taxon>Trifolieae</taxon>
        <taxon>Trifolium</taxon>
    </lineage>
</organism>
<gene>
    <name evidence="5" type="ORF">A2U01_0010900</name>
</gene>
<feature type="non-terminal residue" evidence="5">
    <location>
        <position position="1"/>
    </location>
</feature>
<accession>A0A392MUL9</accession>
<dbReference type="InterPro" id="IPR023395">
    <property type="entry name" value="MCP_dom_sf"/>
</dbReference>
<dbReference type="AlphaFoldDB" id="A0A392MUL9"/>
<protein>
    <submittedName>
        <fullName evidence="5">Solute carrier family 25 member 44-like</fullName>
    </submittedName>
</protein>
<reference evidence="5 6" key="1">
    <citation type="journal article" date="2018" name="Front. Plant Sci.">
        <title>Red Clover (Trifolium pratense) and Zigzag Clover (T. medium) - A Picture of Genomic Similarities and Differences.</title>
        <authorList>
            <person name="Dluhosova J."/>
            <person name="Istvanek J."/>
            <person name="Nedelnik J."/>
            <person name="Repkova J."/>
        </authorList>
    </citation>
    <scope>NUCLEOTIDE SEQUENCE [LARGE SCALE GENOMIC DNA]</scope>
    <source>
        <strain evidence="6">cv. 10/8</strain>
        <tissue evidence="5">Leaf</tissue>
    </source>
</reference>
<comment type="caution">
    <text evidence="5">The sequence shown here is derived from an EMBL/GenBank/DDBJ whole genome shotgun (WGS) entry which is preliminary data.</text>
</comment>
<comment type="subcellular location">
    <subcellularLocation>
        <location evidence="1">Membrane</location>
        <topology evidence="1">Multi-pass membrane protein</topology>
    </subcellularLocation>
</comment>
<dbReference type="SUPFAM" id="SSF103506">
    <property type="entry name" value="Mitochondrial carrier"/>
    <property type="match status" value="1"/>
</dbReference>
<proteinExistence type="predicted"/>
<name>A0A392MUL9_9FABA</name>
<keyword evidence="2 4" id="KW-0812">Transmembrane</keyword>
<evidence type="ECO:0000256" key="2">
    <source>
        <dbReference type="ARBA" id="ARBA00022692"/>
    </source>
</evidence>
<keyword evidence="6" id="KW-1185">Reference proteome</keyword>
<sequence>VLDTKLHLMSFAAHFLVHGAVYPLSVVKSRLQWIPIEEDSKRFISNEAGAMASTLLAQSISIPGDLLRKTMMVHGYEWRVAYKGGVDIASKIIKKDGFKVYIKAMGFP</sequence>
<dbReference type="GO" id="GO:0016020">
    <property type="term" value="C:membrane"/>
    <property type="evidence" value="ECO:0007669"/>
    <property type="project" value="UniProtKB-SubCell"/>
</dbReference>
<dbReference type="Gene3D" id="1.50.40.10">
    <property type="entry name" value="Mitochondrial carrier domain"/>
    <property type="match status" value="1"/>
</dbReference>
<dbReference type="PROSITE" id="PS50920">
    <property type="entry name" value="SOLCAR"/>
    <property type="match status" value="1"/>
</dbReference>
<dbReference type="PANTHER" id="PTHR46080:SF3">
    <property type="entry name" value="MITOCHONDRIAL SUBSTRATE CARRIER FAMILY PROTEIN"/>
    <property type="match status" value="1"/>
</dbReference>
<evidence type="ECO:0000256" key="4">
    <source>
        <dbReference type="PROSITE-ProRule" id="PRU00282"/>
    </source>
</evidence>
<evidence type="ECO:0000256" key="1">
    <source>
        <dbReference type="ARBA" id="ARBA00004141"/>
    </source>
</evidence>
<feature type="repeat" description="Solcar" evidence="4">
    <location>
        <begin position="41"/>
        <end position="108"/>
    </location>
</feature>